<dbReference type="AlphaFoldDB" id="A0A396C472"/>
<evidence type="ECO:0000313" key="2">
    <source>
        <dbReference type="EMBL" id="RHH16161.1"/>
    </source>
</evidence>
<feature type="transmembrane region" description="Helical" evidence="1">
    <location>
        <begin position="7"/>
        <end position="29"/>
    </location>
</feature>
<dbReference type="Pfam" id="PF17170">
    <property type="entry name" value="DUF5128"/>
    <property type="match status" value="1"/>
</dbReference>
<keyword evidence="1" id="KW-1133">Transmembrane helix</keyword>
<name>A0A396C472_BACFG</name>
<accession>A0A396C472</accession>
<dbReference type="Proteomes" id="UP000266644">
    <property type="component" value="Unassembled WGS sequence"/>
</dbReference>
<gene>
    <name evidence="2" type="ORF">DW228_01220</name>
</gene>
<sequence length="423" mass="48647">MLICSMIACPFLKCFVYIPFCFSCTRWLILQYQNFKNVHDMLNRLNYFIMSAGLLVLVACSSNSGKQIEVANTPFVYDGLKEYPVKELKLSDLAVSDYVALKDNENSLLGRLSTNPCIQVTEDRIYIQDEEQQAIFIFDRQGNPLLQMRHKGGGPQEWASLNSFYVDSPNKEIIVLDRAKKFIVYDLNGKFKRSFPTPGCSWKFANLNDKAVLVYCPFTKRNNGEAVCILSKKDGKKLHVCPITIDNFVWDSEGRIGYEPLKPAYGGILFSDLSLKGVYFIDAETYEVKQVIDEVTEYKFENAEFVKLHPAIDAKDYTLYTTLGTKWLTPDMPMNYYYFDKKEQKMYTLKNETGWAVLKDVCNVQRTRTTNTPGIGIGYYWPSTMKGESMQAEKEQFDPRFRAIMDSIPEEGNPVLQIMNFNK</sequence>
<keyword evidence="1" id="KW-0812">Transmembrane</keyword>
<dbReference type="InterPro" id="IPR011042">
    <property type="entry name" value="6-blade_b-propeller_TolB-like"/>
</dbReference>
<dbReference type="SUPFAM" id="SSF50969">
    <property type="entry name" value="YVTN repeat-like/Quinoprotein amine dehydrogenase"/>
    <property type="match status" value="1"/>
</dbReference>
<protein>
    <submittedName>
        <fullName evidence="2">6-bladed beta-propeller</fullName>
    </submittedName>
</protein>
<keyword evidence="1" id="KW-0472">Membrane</keyword>
<proteinExistence type="predicted"/>
<dbReference type="Gene3D" id="2.120.10.30">
    <property type="entry name" value="TolB, C-terminal domain"/>
    <property type="match status" value="1"/>
</dbReference>
<evidence type="ECO:0000313" key="3">
    <source>
        <dbReference type="Proteomes" id="UP000266644"/>
    </source>
</evidence>
<comment type="caution">
    <text evidence="2">The sequence shown here is derived from an EMBL/GenBank/DDBJ whole genome shotgun (WGS) entry which is preliminary data.</text>
</comment>
<reference evidence="2 3" key="1">
    <citation type="submission" date="2018-08" db="EMBL/GenBank/DDBJ databases">
        <title>A genome reference for cultivated species of the human gut microbiota.</title>
        <authorList>
            <person name="Zou Y."/>
            <person name="Xue W."/>
            <person name="Luo G."/>
        </authorList>
    </citation>
    <scope>NUCLEOTIDE SEQUENCE [LARGE SCALE GENOMIC DNA]</scope>
    <source>
        <strain evidence="2 3">AM18-6</strain>
    </source>
</reference>
<dbReference type="InterPro" id="IPR011044">
    <property type="entry name" value="Quino_amine_DH_bsu"/>
</dbReference>
<dbReference type="EMBL" id="QRJE01000002">
    <property type="protein sequence ID" value="RHH16161.1"/>
    <property type="molecule type" value="Genomic_DNA"/>
</dbReference>
<organism evidence="2 3">
    <name type="scientific">Bacteroides fragilis</name>
    <dbReference type="NCBI Taxonomy" id="817"/>
    <lineage>
        <taxon>Bacteria</taxon>
        <taxon>Pseudomonadati</taxon>
        <taxon>Bacteroidota</taxon>
        <taxon>Bacteroidia</taxon>
        <taxon>Bacteroidales</taxon>
        <taxon>Bacteroidaceae</taxon>
        <taxon>Bacteroides</taxon>
    </lineage>
</organism>
<evidence type="ECO:0000256" key="1">
    <source>
        <dbReference type="SAM" id="Phobius"/>
    </source>
</evidence>